<dbReference type="EMBL" id="PYLO01000003">
    <property type="protein sequence ID" value="PST36995.1"/>
    <property type="molecule type" value="Genomic_DNA"/>
</dbReference>
<gene>
    <name evidence="1" type="ORF">C7U56_10665</name>
</gene>
<comment type="caution">
    <text evidence="1">The sequence shown here is derived from an EMBL/GenBank/DDBJ whole genome shotgun (WGS) entry which is preliminary data.</text>
</comment>
<evidence type="ECO:0008006" key="3">
    <source>
        <dbReference type="Google" id="ProtNLM"/>
    </source>
</evidence>
<dbReference type="Proteomes" id="UP000241048">
    <property type="component" value="Unassembled WGS sequence"/>
</dbReference>
<evidence type="ECO:0000313" key="2">
    <source>
        <dbReference type="Proteomes" id="UP000241048"/>
    </source>
</evidence>
<dbReference type="AlphaFoldDB" id="A0A2T3FNZ5"/>
<organism evidence="1 2">
    <name type="scientific">Clostridium fessum</name>
    <dbReference type="NCBI Taxonomy" id="2126740"/>
    <lineage>
        <taxon>Bacteria</taxon>
        <taxon>Bacillati</taxon>
        <taxon>Bacillota</taxon>
        <taxon>Clostridia</taxon>
        <taxon>Eubacteriales</taxon>
        <taxon>Clostridiaceae</taxon>
        <taxon>Clostridium</taxon>
    </lineage>
</organism>
<protein>
    <recommendedName>
        <fullName evidence="3">DUF1492 domain-containing protein</fullName>
    </recommendedName>
</protein>
<name>A0A2T3FNZ5_9CLOT</name>
<evidence type="ECO:0000313" key="1">
    <source>
        <dbReference type="EMBL" id="PST36995.1"/>
    </source>
</evidence>
<sequence>MNAKEYLSQARNLDQRIITKNQMIDSLNDLATRCTATYSDMPKSPNRGNSRLEECVMKIIDLEEQITEDMEKLVNLKKEITHAIQSVSNPEYQDLLAKRYICCESWEKIAVDMNYELRYIHKLHSRALQEIKIPEPTEDGHEKT</sequence>
<keyword evidence="2" id="KW-1185">Reference proteome</keyword>
<proteinExistence type="predicted"/>
<dbReference type="RefSeq" id="WP_107001196.1">
    <property type="nucleotide sequence ID" value="NZ_PYLO01000003.1"/>
</dbReference>
<accession>A0A2T3FNZ5</accession>
<reference evidence="1 2" key="1">
    <citation type="submission" date="2018-03" db="EMBL/GenBank/DDBJ databases">
        <title>Lachnoclostridium SNUG30386 gen.nov., sp.nov., isolated from human faeces.</title>
        <authorList>
            <person name="Seo B."/>
            <person name="Jeon K."/>
            <person name="Ko G."/>
        </authorList>
    </citation>
    <scope>NUCLEOTIDE SEQUENCE [LARGE SCALE GENOMIC DNA]</scope>
    <source>
        <strain evidence="1 2">SNUG30386</strain>
    </source>
</reference>